<evidence type="ECO:0000256" key="1">
    <source>
        <dbReference type="ARBA" id="ARBA00008056"/>
    </source>
</evidence>
<dbReference type="GeneID" id="27708697"/>
<dbReference type="InterPro" id="IPR005123">
    <property type="entry name" value="Oxoglu/Fe-dep_dioxygenase_dom"/>
</dbReference>
<dbReference type="STRING" id="1442371.A0A0D2KX56"/>
<keyword evidence="5" id="KW-1185">Reference proteome</keyword>
<keyword evidence="2" id="KW-0479">Metal-binding</keyword>
<dbReference type="InterPro" id="IPR026992">
    <property type="entry name" value="DIOX_N"/>
</dbReference>
<evidence type="ECO:0000256" key="2">
    <source>
        <dbReference type="RuleBase" id="RU003682"/>
    </source>
</evidence>
<dbReference type="AlphaFoldDB" id="A0A0D2KX56"/>
<dbReference type="InterPro" id="IPR027443">
    <property type="entry name" value="IPNS-like_sf"/>
</dbReference>
<dbReference type="Proteomes" id="UP000053411">
    <property type="component" value="Unassembled WGS sequence"/>
</dbReference>
<name>A0A0D2KX56_9EURO</name>
<dbReference type="Pfam" id="PF03171">
    <property type="entry name" value="2OG-FeII_Oxy"/>
    <property type="match status" value="1"/>
</dbReference>
<dbReference type="GO" id="GO:0016491">
    <property type="term" value="F:oxidoreductase activity"/>
    <property type="evidence" value="ECO:0007669"/>
    <property type="project" value="UniProtKB-KW"/>
</dbReference>
<dbReference type="Gene3D" id="2.60.120.330">
    <property type="entry name" value="B-lactam Antibiotic, Isopenicillin N Synthase, Chain"/>
    <property type="match status" value="1"/>
</dbReference>
<evidence type="ECO:0000313" key="5">
    <source>
        <dbReference type="Proteomes" id="UP000053411"/>
    </source>
</evidence>
<dbReference type="RefSeq" id="XP_016635521.1">
    <property type="nucleotide sequence ID" value="XM_016773464.1"/>
</dbReference>
<evidence type="ECO:0000259" key="3">
    <source>
        <dbReference type="PROSITE" id="PS51471"/>
    </source>
</evidence>
<dbReference type="Pfam" id="PF14226">
    <property type="entry name" value="DIOX_N"/>
    <property type="match status" value="1"/>
</dbReference>
<dbReference type="OrthoDB" id="288590at2759"/>
<dbReference type="InterPro" id="IPR044861">
    <property type="entry name" value="IPNS-like_FE2OG_OXY"/>
</dbReference>
<dbReference type="GO" id="GO:0046872">
    <property type="term" value="F:metal ion binding"/>
    <property type="evidence" value="ECO:0007669"/>
    <property type="project" value="UniProtKB-KW"/>
</dbReference>
<keyword evidence="2" id="KW-0560">Oxidoreductase</keyword>
<proteinExistence type="inferred from homology"/>
<dbReference type="PANTHER" id="PTHR47990">
    <property type="entry name" value="2-OXOGLUTARATE (2OG) AND FE(II)-DEPENDENT OXYGENASE SUPERFAMILY PROTEIN-RELATED"/>
    <property type="match status" value="1"/>
</dbReference>
<reference evidence="4 5" key="1">
    <citation type="submission" date="2015-01" db="EMBL/GenBank/DDBJ databases">
        <title>The Genome Sequence of Fonsecaea multimorphosa CBS 102226.</title>
        <authorList>
            <consortium name="The Broad Institute Genomics Platform"/>
            <person name="Cuomo C."/>
            <person name="de Hoog S."/>
            <person name="Gorbushina A."/>
            <person name="Stielow B."/>
            <person name="Teixiera M."/>
            <person name="Abouelleil A."/>
            <person name="Chapman S.B."/>
            <person name="Priest M."/>
            <person name="Young S.K."/>
            <person name="Wortman J."/>
            <person name="Nusbaum C."/>
            <person name="Birren B."/>
        </authorList>
    </citation>
    <scope>NUCLEOTIDE SEQUENCE [LARGE SCALE GENOMIC DNA]</scope>
    <source>
        <strain evidence="4 5">CBS 102226</strain>
    </source>
</reference>
<dbReference type="VEuPathDB" id="FungiDB:Z520_02951"/>
<dbReference type="GO" id="GO:0044283">
    <property type="term" value="P:small molecule biosynthetic process"/>
    <property type="evidence" value="ECO:0007669"/>
    <property type="project" value="UniProtKB-ARBA"/>
</dbReference>
<keyword evidence="2" id="KW-0408">Iron</keyword>
<dbReference type="PROSITE" id="PS51471">
    <property type="entry name" value="FE2OG_OXY"/>
    <property type="match status" value="1"/>
</dbReference>
<dbReference type="SUPFAM" id="SSF51197">
    <property type="entry name" value="Clavaminate synthase-like"/>
    <property type="match status" value="1"/>
</dbReference>
<organism evidence="4 5">
    <name type="scientific">Fonsecaea multimorphosa CBS 102226</name>
    <dbReference type="NCBI Taxonomy" id="1442371"/>
    <lineage>
        <taxon>Eukaryota</taxon>
        <taxon>Fungi</taxon>
        <taxon>Dikarya</taxon>
        <taxon>Ascomycota</taxon>
        <taxon>Pezizomycotina</taxon>
        <taxon>Eurotiomycetes</taxon>
        <taxon>Chaetothyriomycetidae</taxon>
        <taxon>Chaetothyriales</taxon>
        <taxon>Herpotrichiellaceae</taxon>
        <taxon>Fonsecaea</taxon>
    </lineage>
</organism>
<dbReference type="EMBL" id="KN848065">
    <property type="protein sequence ID" value="KIY01399.1"/>
    <property type="molecule type" value="Genomic_DNA"/>
</dbReference>
<accession>A0A0D2KX56</accession>
<gene>
    <name evidence="4" type="ORF">Z520_02951</name>
</gene>
<feature type="domain" description="Fe2OG dioxygenase" evidence="3">
    <location>
        <begin position="148"/>
        <end position="254"/>
    </location>
</feature>
<protein>
    <recommendedName>
        <fullName evidence="3">Fe2OG dioxygenase domain-containing protein</fullName>
    </recommendedName>
</protein>
<dbReference type="InterPro" id="IPR050231">
    <property type="entry name" value="Iron_ascorbate_oxido_reductase"/>
</dbReference>
<sequence length="256" mass="28266">MASLEIIKYQGLLEGEREEIDRLVNACRTMGIFYLDMTASDPFTDLQKVYDASARYFNQTAEAKQADFVPGLERGFKQYTGSSTFEIPKDERDGVPVQLPSTLRDVSVSLSRLSSACDAACRLMLSQLGDSLGQRFPECAPECKPTSKPEQTGLKLCHKEPSETETQTNGKAHTDSGLLTLLFYDQPTLQISAETKEGGGDWLTVEPRAGSAVVNVADELQNRTDGELHSPLHRVIQPAGVCKERLSAVYFLRPEK</sequence>
<comment type="similarity">
    <text evidence="1 2">Belongs to the iron/ascorbate-dependent oxidoreductase family.</text>
</comment>
<evidence type="ECO:0000313" key="4">
    <source>
        <dbReference type="EMBL" id="KIY01399.1"/>
    </source>
</evidence>